<evidence type="ECO:0000313" key="1">
    <source>
        <dbReference type="Ensembl" id="ENSCCRP00020004711.1"/>
    </source>
</evidence>
<organism evidence="1 2">
    <name type="scientific">Cyprinus carpio</name>
    <name type="common">Common carp</name>
    <dbReference type="NCBI Taxonomy" id="7962"/>
    <lineage>
        <taxon>Eukaryota</taxon>
        <taxon>Metazoa</taxon>
        <taxon>Chordata</taxon>
        <taxon>Craniata</taxon>
        <taxon>Vertebrata</taxon>
        <taxon>Euteleostomi</taxon>
        <taxon>Actinopterygii</taxon>
        <taxon>Neopterygii</taxon>
        <taxon>Teleostei</taxon>
        <taxon>Ostariophysi</taxon>
        <taxon>Cypriniformes</taxon>
        <taxon>Cyprinidae</taxon>
        <taxon>Cyprininae</taxon>
        <taxon>Cyprinus</taxon>
    </lineage>
</organism>
<dbReference type="Ensembl" id="ENSCCRT00020005361.1">
    <property type="protein sequence ID" value="ENSCCRP00020004711.1"/>
    <property type="gene ID" value="ENSCCRG00020002682.1"/>
</dbReference>
<proteinExistence type="predicted"/>
<reference evidence="1" key="1">
    <citation type="submission" date="2025-08" db="UniProtKB">
        <authorList>
            <consortium name="Ensembl"/>
        </authorList>
    </citation>
    <scope>IDENTIFICATION</scope>
</reference>
<protein>
    <submittedName>
        <fullName evidence="1">Uncharacterized protein</fullName>
    </submittedName>
</protein>
<accession>A0A8C2C1Y6</accession>
<name>A0A8C2C1Y6_CYPCA</name>
<sequence>MASGVRQELAQLMNSSGSHKDLAGKYVISSHLLKLLLTVCLLHELIIA</sequence>
<evidence type="ECO:0000313" key="2">
    <source>
        <dbReference type="Proteomes" id="UP000694701"/>
    </source>
</evidence>
<dbReference type="AlphaFoldDB" id="A0A8C2C1Y6"/>
<dbReference type="Proteomes" id="UP000694701">
    <property type="component" value="Unplaced"/>
</dbReference>